<proteinExistence type="predicted"/>
<comment type="caution">
    <text evidence="1">The sequence shown here is derived from an EMBL/GenBank/DDBJ whole genome shotgun (WGS) entry which is preliminary data.</text>
</comment>
<dbReference type="RefSeq" id="WP_125424335.1">
    <property type="nucleotide sequence ID" value="NZ_RWIT01000022.1"/>
</dbReference>
<dbReference type="EMBL" id="RWIT01000022">
    <property type="protein sequence ID" value="RSK43797.1"/>
    <property type="molecule type" value="Genomic_DNA"/>
</dbReference>
<dbReference type="OrthoDB" id="7060026at2"/>
<dbReference type="AlphaFoldDB" id="A0A3R9ME77"/>
<dbReference type="Proteomes" id="UP000273500">
    <property type="component" value="Unassembled WGS sequence"/>
</dbReference>
<reference evidence="1 2" key="1">
    <citation type="submission" date="2018-12" db="EMBL/GenBank/DDBJ databases">
        <authorList>
            <person name="Feng G."/>
            <person name="Zhu H."/>
        </authorList>
    </citation>
    <scope>NUCLEOTIDE SEQUENCE [LARGE SCALE GENOMIC DNA]</scope>
    <source>
        <strain evidence="1 2">KCTC 12533</strain>
    </source>
</reference>
<evidence type="ECO:0000313" key="1">
    <source>
        <dbReference type="EMBL" id="RSK43797.1"/>
    </source>
</evidence>
<sequence length="138" mass="15490">MQPLPGHLLNRLAQQQLPWEWAWAWFAALPAAAQLARLTELASYIQQAHPTPALVQQAVAEAPVKPTATPLVLLRVHPLPQAFTRIQQLPATEYPNAFRALLSVFRVADDHRRRTQCQHGCSHEWHNLPPLPPTVLTA</sequence>
<gene>
    <name evidence="1" type="ORF">EI291_21455</name>
</gene>
<accession>A0A3R9ME77</accession>
<keyword evidence="2" id="KW-1185">Reference proteome</keyword>
<evidence type="ECO:0000313" key="2">
    <source>
        <dbReference type="Proteomes" id="UP000273500"/>
    </source>
</evidence>
<dbReference type="Pfam" id="PF19383">
    <property type="entry name" value="DUF5958"/>
    <property type="match status" value="1"/>
</dbReference>
<dbReference type="InterPro" id="IPR046002">
    <property type="entry name" value="DUF5958"/>
</dbReference>
<protein>
    <submittedName>
        <fullName evidence="1">Uncharacterized protein</fullName>
    </submittedName>
</protein>
<organism evidence="1 2">
    <name type="scientific">Hymenobacter rigui</name>
    <dbReference type="NCBI Taxonomy" id="334424"/>
    <lineage>
        <taxon>Bacteria</taxon>
        <taxon>Pseudomonadati</taxon>
        <taxon>Bacteroidota</taxon>
        <taxon>Cytophagia</taxon>
        <taxon>Cytophagales</taxon>
        <taxon>Hymenobacteraceae</taxon>
        <taxon>Hymenobacter</taxon>
    </lineage>
</organism>
<name>A0A3R9ME77_9BACT</name>